<evidence type="ECO:0000313" key="1">
    <source>
        <dbReference type="EMBL" id="KRZ14508.1"/>
    </source>
</evidence>
<dbReference type="OrthoDB" id="10563001at2759"/>
<comment type="caution">
    <text evidence="1">The sequence shown here is derived from an EMBL/GenBank/DDBJ whole genome shotgun (WGS) entry which is preliminary data.</text>
</comment>
<sequence>MIQSCNGDYELHVNFNRTAVIYVNRIFTSAFVIRGNSHIYYNIFRSSINVQRANCATLKDLHKVDIAISYLQNPCKYLPVNF</sequence>
<name>A0A0V1HV24_9BILA</name>
<evidence type="ECO:0000313" key="2">
    <source>
        <dbReference type="Proteomes" id="UP000055024"/>
    </source>
</evidence>
<keyword evidence="2" id="KW-1185">Reference proteome</keyword>
<dbReference type="Proteomes" id="UP000055024">
    <property type="component" value="Unassembled WGS sequence"/>
</dbReference>
<dbReference type="EMBL" id="JYDP01000024">
    <property type="protein sequence ID" value="KRZ14508.1"/>
    <property type="molecule type" value="Genomic_DNA"/>
</dbReference>
<reference evidence="1 2" key="1">
    <citation type="submission" date="2015-01" db="EMBL/GenBank/DDBJ databases">
        <title>Evolution of Trichinella species and genotypes.</title>
        <authorList>
            <person name="Korhonen P.K."/>
            <person name="Edoardo P."/>
            <person name="Giuseppe L.R."/>
            <person name="Gasser R.B."/>
        </authorList>
    </citation>
    <scope>NUCLEOTIDE SEQUENCE [LARGE SCALE GENOMIC DNA]</scope>
    <source>
        <strain evidence="1">ISS1029</strain>
    </source>
</reference>
<organism evidence="1 2">
    <name type="scientific">Trichinella zimbabwensis</name>
    <dbReference type="NCBI Taxonomy" id="268475"/>
    <lineage>
        <taxon>Eukaryota</taxon>
        <taxon>Metazoa</taxon>
        <taxon>Ecdysozoa</taxon>
        <taxon>Nematoda</taxon>
        <taxon>Enoplea</taxon>
        <taxon>Dorylaimia</taxon>
        <taxon>Trichinellida</taxon>
        <taxon>Trichinellidae</taxon>
        <taxon>Trichinella</taxon>
    </lineage>
</organism>
<gene>
    <name evidence="1" type="ORF">T11_1768</name>
</gene>
<protein>
    <submittedName>
        <fullName evidence="1">Uncharacterized protein</fullName>
    </submittedName>
</protein>
<dbReference type="AlphaFoldDB" id="A0A0V1HV24"/>
<accession>A0A0V1HV24</accession>
<proteinExistence type="predicted"/>